<dbReference type="InterPro" id="IPR016195">
    <property type="entry name" value="Pol/histidinol_Pase-like"/>
</dbReference>
<sequence>MDRGLSIERDVREGLLRLARELSLPLLATNDAHYVHESQADAHDNLLCIGVGKNKADEKRFRFSGSGYYLKTAAEMRALFAELPEACDNTLLIAERVGSYDEVFDNIDEMPQFPDVPDGETQESWLRKEVLMGLAMRYGDPVPAEVLERFETEMSVIGPMGFSSYFLVVADICKSGRPAQLCAPSPHIGAMPNNLPCAVFPQGVAEGGALSNRVTRYPTPSLNCGFVGGSCAPRVDSGNEAGPPRCREGDGSVLSVGGFTLPENSWRGGHAAALSARADLW</sequence>
<evidence type="ECO:0000313" key="3">
    <source>
        <dbReference type="Proteomes" id="UP001499989"/>
    </source>
</evidence>
<dbReference type="PANTHER" id="PTHR32294:SF0">
    <property type="entry name" value="DNA POLYMERASE III SUBUNIT ALPHA"/>
    <property type="match status" value="1"/>
</dbReference>
<dbReference type="EMBL" id="BAAASK010000038">
    <property type="protein sequence ID" value="GAA2702633.1"/>
    <property type="molecule type" value="Genomic_DNA"/>
</dbReference>
<dbReference type="PANTHER" id="PTHR32294">
    <property type="entry name" value="DNA POLYMERASE III SUBUNIT ALPHA"/>
    <property type="match status" value="1"/>
</dbReference>
<accession>A0ABN3TGW6</accession>
<comment type="caution">
    <text evidence="2">The sequence shown here is derived from an EMBL/GenBank/DDBJ whole genome shotgun (WGS) entry which is preliminary data.</text>
</comment>
<dbReference type="Gene3D" id="3.20.20.140">
    <property type="entry name" value="Metal-dependent hydrolases"/>
    <property type="match status" value="1"/>
</dbReference>
<dbReference type="InterPro" id="IPR011708">
    <property type="entry name" value="DNA_pol3_alpha_NTPase_dom"/>
</dbReference>
<feature type="domain" description="Bacterial DNA polymerase III alpha subunit NTPase" evidence="1">
    <location>
        <begin position="125"/>
        <end position="177"/>
    </location>
</feature>
<name>A0ABN3TGW6_9ACTN</name>
<evidence type="ECO:0000313" key="2">
    <source>
        <dbReference type="EMBL" id="GAA2702633.1"/>
    </source>
</evidence>
<dbReference type="Proteomes" id="UP001499989">
    <property type="component" value="Unassembled WGS sequence"/>
</dbReference>
<protein>
    <recommendedName>
        <fullName evidence="1">Bacterial DNA polymerase III alpha subunit NTPase domain-containing protein</fullName>
    </recommendedName>
</protein>
<proteinExistence type="predicted"/>
<organism evidence="2 3">
    <name type="scientific">Streptomyces violaceolatus</name>
    <dbReference type="NCBI Taxonomy" id="67378"/>
    <lineage>
        <taxon>Bacteria</taxon>
        <taxon>Bacillati</taxon>
        <taxon>Actinomycetota</taxon>
        <taxon>Actinomycetes</taxon>
        <taxon>Kitasatosporales</taxon>
        <taxon>Streptomycetaceae</taxon>
        <taxon>Streptomyces</taxon>
        <taxon>Streptomyces violaceoruber group</taxon>
    </lineage>
</organism>
<dbReference type="SUPFAM" id="SSF89550">
    <property type="entry name" value="PHP domain-like"/>
    <property type="match status" value="1"/>
</dbReference>
<gene>
    <name evidence="2" type="ORF">GCM10010310_73730</name>
</gene>
<keyword evidence="3" id="KW-1185">Reference proteome</keyword>
<dbReference type="Pfam" id="PF07733">
    <property type="entry name" value="DNA_pol3_alpha"/>
    <property type="match status" value="1"/>
</dbReference>
<evidence type="ECO:0000259" key="1">
    <source>
        <dbReference type="Pfam" id="PF07733"/>
    </source>
</evidence>
<dbReference type="InterPro" id="IPR004805">
    <property type="entry name" value="DnaE2/DnaE/PolC"/>
</dbReference>
<reference evidence="2 3" key="1">
    <citation type="journal article" date="2019" name="Int. J. Syst. Evol. Microbiol.">
        <title>The Global Catalogue of Microorganisms (GCM) 10K type strain sequencing project: providing services to taxonomists for standard genome sequencing and annotation.</title>
        <authorList>
            <consortium name="The Broad Institute Genomics Platform"/>
            <consortium name="The Broad Institute Genome Sequencing Center for Infectious Disease"/>
            <person name="Wu L."/>
            <person name="Ma J."/>
        </authorList>
    </citation>
    <scope>NUCLEOTIDE SEQUENCE [LARGE SCALE GENOMIC DNA]</scope>
    <source>
        <strain evidence="2 3">JCM 4531</strain>
    </source>
</reference>